<accession>A0A7S3WFJ0</accession>
<name>A0A7S3WFJ0_EMIHU</name>
<dbReference type="InterPro" id="IPR051229">
    <property type="entry name" value="ALYREF_mRNA_export"/>
</dbReference>
<dbReference type="AlphaFoldDB" id="A0A7S3WFJ0"/>
<feature type="region of interest" description="Disordered" evidence="3">
    <location>
        <begin position="193"/>
        <end position="300"/>
    </location>
</feature>
<evidence type="ECO:0000256" key="3">
    <source>
        <dbReference type="SAM" id="MobiDB-lite"/>
    </source>
</evidence>
<organism evidence="5">
    <name type="scientific">Emiliania huxleyi</name>
    <name type="common">Coccolithophore</name>
    <name type="synonym">Pontosphaera huxleyi</name>
    <dbReference type="NCBI Taxonomy" id="2903"/>
    <lineage>
        <taxon>Eukaryota</taxon>
        <taxon>Haptista</taxon>
        <taxon>Haptophyta</taxon>
        <taxon>Prymnesiophyceae</taxon>
        <taxon>Isochrysidales</taxon>
        <taxon>Noelaerhabdaceae</taxon>
        <taxon>Emiliania</taxon>
    </lineage>
</organism>
<dbReference type="Pfam" id="PF00076">
    <property type="entry name" value="RRM_1"/>
    <property type="match status" value="1"/>
</dbReference>
<evidence type="ECO:0000259" key="4">
    <source>
        <dbReference type="PROSITE" id="PS50102"/>
    </source>
</evidence>
<evidence type="ECO:0000256" key="2">
    <source>
        <dbReference type="PROSITE-ProRule" id="PRU00176"/>
    </source>
</evidence>
<evidence type="ECO:0000256" key="1">
    <source>
        <dbReference type="ARBA" id="ARBA00022884"/>
    </source>
</evidence>
<dbReference type="EMBL" id="HBIR01026165">
    <property type="protein sequence ID" value="CAE0553688.1"/>
    <property type="molecule type" value="Transcribed_RNA"/>
</dbReference>
<reference evidence="5" key="1">
    <citation type="submission" date="2021-01" db="EMBL/GenBank/DDBJ databases">
        <authorList>
            <person name="Corre E."/>
            <person name="Pelletier E."/>
            <person name="Niang G."/>
            <person name="Scheremetjew M."/>
            <person name="Finn R."/>
            <person name="Kale V."/>
            <person name="Holt S."/>
            <person name="Cochrane G."/>
            <person name="Meng A."/>
            <person name="Brown T."/>
            <person name="Cohen L."/>
        </authorList>
    </citation>
    <scope>NUCLEOTIDE SEQUENCE</scope>
    <source>
        <strain evidence="5">379</strain>
    </source>
</reference>
<keyword evidence="1 2" id="KW-0694">RNA-binding</keyword>
<dbReference type="PANTHER" id="PTHR19965">
    <property type="entry name" value="RNA AND EXPORT FACTOR BINDING PROTEIN"/>
    <property type="match status" value="1"/>
</dbReference>
<dbReference type="InterPro" id="IPR012677">
    <property type="entry name" value="Nucleotide-bd_a/b_plait_sf"/>
</dbReference>
<dbReference type="GO" id="GO:0003729">
    <property type="term" value="F:mRNA binding"/>
    <property type="evidence" value="ECO:0007669"/>
    <property type="project" value="TreeGrafter"/>
</dbReference>
<dbReference type="InterPro" id="IPR035979">
    <property type="entry name" value="RBD_domain_sf"/>
</dbReference>
<protein>
    <recommendedName>
        <fullName evidence="4">RRM domain-containing protein</fullName>
    </recommendedName>
</protein>
<feature type="compositionally biased region" description="Gly residues" evidence="3">
    <location>
        <begin position="19"/>
        <end position="29"/>
    </location>
</feature>
<sequence length="370" mass="38814">MSLDEIIKTTQEKGTSKGSKGGRGGGGRGATKTIGKIGRGGRGRGVAAATLQSMARGSGASTLIKPGQGRAPRAVAAAAPKTLTTGTKLRVGNLDLNVTQDDLSELFQEIGKCKTVELQTKDNGRSKGFAFVVYTKKADALKAIEQYNGVPLDGRPLQISLATGSPSAGATAVASSIAVAVAGAKQRTVVVKAKGSSDGYESFKPQSVKPRGSARGGKGGKGGRGKGGRGGRGQGRGPTPKARFRESLRESGEGPLPSPGRREGEPPLARRAERSRPVSASLGQSRLKSRSGMVTRRRTWTQTWTRTARPLEARPRRAIPRQSHTPDDGVATHAFPRGRSARCVCGSPCVRRVAWHKGQRRFGPPREAQS</sequence>
<dbReference type="Gene3D" id="3.30.70.330">
    <property type="match status" value="1"/>
</dbReference>
<dbReference type="GO" id="GO:0005634">
    <property type="term" value="C:nucleus"/>
    <property type="evidence" value="ECO:0007669"/>
    <property type="project" value="TreeGrafter"/>
</dbReference>
<dbReference type="GO" id="GO:0006406">
    <property type="term" value="P:mRNA export from nucleus"/>
    <property type="evidence" value="ECO:0007669"/>
    <property type="project" value="TreeGrafter"/>
</dbReference>
<dbReference type="PANTHER" id="PTHR19965:SF35">
    <property type="entry name" value="RNA ANNEALING PROTEIN YRA1"/>
    <property type="match status" value="1"/>
</dbReference>
<feature type="domain" description="RRM" evidence="4">
    <location>
        <begin position="87"/>
        <end position="164"/>
    </location>
</feature>
<feature type="region of interest" description="Disordered" evidence="3">
    <location>
        <begin position="1"/>
        <end position="43"/>
    </location>
</feature>
<feature type="compositionally biased region" description="Basic and acidic residues" evidence="3">
    <location>
        <begin position="243"/>
        <end position="252"/>
    </location>
</feature>
<dbReference type="SUPFAM" id="SSF54928">
    <property type="entry name" value="RNA-binding domain, RBD"/>
    <property type="match status" value="1"/>
</dbReference>
<feature type="compositionally biased region" description="Basic and acidic residues" evidence="3">
    <location>
        <begin position="1"/>
        <end position="15"/>
    </location>
</feature>
<dbReference type="PROSITE" id="PS50102">
    <property type="entry name" value="RRM"/>
    <property type="match status" value="1"/>
</dbReference>
<proteinExistence type="predicted"/>
<feature type="compositionally biased region" description="Basic and acidic residues" evidence="3">
    <location>
        <begin position="260"/>
        <end position="276"/>
    </location>
</feature>
<gene>
    <name evidence="5" type="ORF">EHUX00137_LOCUS20151</name>
</gene>
<dbReference type="InterPro" id="IPR000504">
    <property type="entry name" value="RRM_dom"/>
</dbReference>
<evidence type="ECO:0000313" key="5">
    <source>
        <dbReference type="EMBL" id="CAE0553688.1"/>
    </source>
</evidence>
<dbReference type="SMART" id="SM00360">
    <property type="entry name" value="RRM"/>
    <property type="match status" value="1"/>
</dbReference>
<feature type="region of interest" description="Disordered" evidence="3">
    <location>
        <begin position="315"/>
        <end position="334"/>
    </location>
</feature>